<protein>
    <submittedName>
        <fullName evidence="6">BTB/POZ domain-containing protein</fullName>
    </submittedName>
</protein>
<keyword evidence="2" id="KW-0833">Ubl conjugation pathway</keyword>
<dbReference type="PROSITE" id="PS50097">
    <property type="entry name" value="BTB"/>
    <property type="match status" value="1"/>
</dbReference>
<feature type="domain" description="BTB" evidence="4">
    <location>
        <begin position="24"/>
        <end position="95"/>
    </location>
</feature>
<evidence type="ECO:0000256" key="3">
    <source>
        <dbReference type="PROSITE-ProRule" id="PRU00982"/>
    </source>
</evidence>
<evidence type="ECO:0000256" key="2">
    <source>
        <dbReference type="ARBA" id="ARBA00022786"/>
    </source>
</evidence>
<evidence type="ECO:0000313" key="7">
    <source>
        <dbReference type="Proteomes" id="UP000623129"/>
    </source>
</evidence>
<keyword evidence="7" id="KW-1185">Reference proteome</keyword>
<dbReference type="OrthoDB" id="624345at2759"/>
<dbReference type="UniPathway" id="UPA00143"/>
<dbReference type="Gene3D" id="3.30.710.10">
    <property type="entry name" value="Potassium Channel Kv1.1, Chain A"/>
    <property type="match status" value="1"/>
</dbReference>
<name>A0A833UZ75_9POAL</name>
<evidence type="ECO:0000259" key="5">
    <source>
        <dbReference type="PROSITE" id="PS51649"/>
    </source>
</evidence>
<dbReference type="Pfam" id="PF00651">
    <property type="entry name" value="BTB"/>
    <property type="match status" value="1"/>
</dbReference>
<dbReference type="InterPro" id="IPR011333">
    <property type="entry name" value="SKP1/BTB/POZ_sf"/>
</dbReference>
<accession>A0A833UZ75</accession>
<dbReference type="InterPro" id="IPR000210">
    <property type="entry name" value="BTB/POZ_dom"/>
</dbReference>
<dbReference type="InterPro" id="IPR043454">
    <property type="entry name" value="NPH3/RPT2-like"/>
</dbReference>
<dbReference type="PANTHER" id="PTHR32370">
    <property type="entry name" value="OS12G0117600 PROTEIN"/>
    <property type="match status" value="1"/>
</dbReference>
<gene>
    <name evidence="6" type="ORF">FCM35_KLT14965</name>
</gene>
<dbReference type="AlphaFoldDB" id="A0A833UZ75"/>
<dbReference type="GO" id="GO:0016567">
    <property type="term" value="P:protein ubiquitination"/>
    <property type="evidence" value="ECO:0007669"/>
    <property type="project" value="UniProtKB-UniPathway"/>
</dbReference>
<dbReference type="SUPFAM" id="SSF54695">
    <property type="entry name" value="POZ domain"/>
    <property type="match status" value="1"/>
</dbReference>
<organism evidence="6 7">
    <name type="scientific">Carex littledalei</name>
    <dbReference type="NCBI Taxonomy" id="544730"/>
    <lineage>
        <taxon>Eukaryota</taxon>
        <taxon>Viridiplantae</taxon>
        <taxon>Streptophyta</taxon>
        <taxon>Embryophyta</taxon>
        <taxon>Tracheophyta</taxon>
        <taxon>Spermatophyta</taxon>
        <taxon>Magnoliopsida</taxon>
        <taxon>Liliopsida</taxon>
        <taxon>Poales</taxon>
        <taxon>Cyperaceae</taxon>
        <taxon>Cyperoideae</taxon>
        <taxon>Cariceae</taxon>
        <taxon>Carex</taxon>
        <taxon>Carex subgen. Euthyceras</taxon>
    </lineage>
</organism>
<dbReference type="Proteomes" id="UP000623129">
    <property type="component" value="Unassembled WGS sequence"/>
</dbReference>
<comment type="caution">
    <text evidence="6">The sequence shown here is derived from an EMBL/GenBank/DDBJ whole genome shotgun (WGS) entry which is preliminary data.</text>
</comment>
<evidence type="ECO:0000256" key="1">
    <source>
        <dbReference type="ARBA" id="ARBA00004906"/>
    </source>
</evidence>
<evidence type="ECO:0000313" key="6">
    <source>
        <dbReference type="EMBL" id="KAF3320831.1"/>
    </source>
</evidence>
<comment type="similarity">
    <text evidence="3">Belongs to the NPH3 family.</text>
</comment>
<feature type="domain" description="NPH3" evidence="5">
    <location>
        <begin position="186"/>
        <end position="439"/>
    </location>
</feature>
<reference evidence="6" key="1">
    <citation type="submission" date="2020-01" db="EMBL/GenBank/DDBJ databases">
        <title>Genome sequence of Kobresia littledalei, the first chromosome-level genome in the family Cyperaceae.</title>
        <authorList>
            <person name="Qu G."/>
        </authorList>
    </citation>
    <scope>NUCLEOTIDE SEQUENCE</scope>
    <source>
        <strain evidence="6">C.B.Clarke</strain>
        <tissue evidence="6">Leaf</tissue>
    </source>
</reference>
<evidence type="ECO:0000259" key="4">
    <source>
        <dbReference type="PROSITE" id="PS50097"/>
    </source>
</evidence>
<sequence length="439" mass="49968">MSLAMENVISQENVNRKLTTELLPNVLIMVGDYMFMMHKSCLANKSAYLRKFIEERSNEENDLVCAFTLHDFPGGARTFQIIAKFCYGQKFELTSSNVVPIICAAYYLNMNMMEDDDTTSSKFNLIFKAKKFLSGIVFSNWKESIEALISCDHEDVLNQADELGIVSRCLQSLAYKVTYHESIYPDWWYEDVCSLNLSLFKRLIEVLGEMGHDPVNISNAIAYYANEYNPGLDPNSSGIWSVEERKLHEQIVGMLPVQKGATSTKYLLSMLSVGIMLNANVRYIQSLERKIGAQLDEATLEDLLVPNFGDEQDATFDITCLTRIIENFVEENMLAIELLYYSHDNKSLEGSDLLLAKIAAVATIVDQYLAKVAIDSNLKLEEFRSLACVIPDGARPSHDGLYRAICTYIKHHPWILNQEKQRLYQLLDLEKLSRDACRE</sequence>
<dbReference type="PROSITE" id="PS51649">
    <property type="entry name" value="NPH3"/>
    <property type="match status" value="1"/>
</dbReference>
<comment type="pathway">
    <text evidence="1">Protein modification; protein ubiquitination.</text>
</comment>
<proteinExistence type="inferred from homology"/>
<dbReference type="EMBL" id="SWLB01000028">
    <property type="protein sequence ID" value="KAF3320831.1"/>
    <property type="molecule type" value="Genomic_DNA"/>
</dbReference>
<dbReference type="InterPro" id="IPR027356">
    <property type="entry name" value="NPH3_dom"/>
</dbReference>
<dbReference type="Pfam" id="PF03000">
    <property type="entry name" value="NPH3"/>
    <property type="match status" value="1"/>
</dbReference>